<dbReference type="Gene3D" id="3.30.70.1630">
    <property type="match status" value="1"/>
</dbReference>
<dbReference type="GO" id="GO:0016226">
    <property type="term" value="P:iron-sulfur cluster assembly"/>
    <property type="evidence" value="ECO:0007669"/>
    <property type="project" value="TreeGrafter"/>
</dbReference>
<dbReference type="PANTHER" id="PTHR22602">
    <property type="entry name" value="TRANSFERASE CAF17, MITOCHONDRIAL-RELATED"/>
    <property type="match status" value="1"/>
</dbReference>
<dbReference type="SUPFAM" id="SSF103025">
    <property type="entry name" value="Folate-binding domain"/>
    <property type="match status" value="1"/>
</dbReference>
<feature type="non-terminal residue" evidence="2">
    <location>
        <position position="362"/>
    </location>
</feature>
<organism evidence="2">
    <name type="scientific">hydrothermal vent metagenome</name>
    <dbReference type="NCBI Taxonomy" id="652676"/>
    <lineage>
        <taxon>unclassified sequences</taxon>
        <taxon>metagenomes</taxon>
        <taxon>ecological metagenomes</taxon>
    </lineage>
</organism>
<dbReference type="InterPro" id="IPR029043">
    <property type="entry name" value="GcvT/YgfZ_C"/>
</dbReference>
<reference evidence="2" key="1">
    <citation type="submission" date="2018-06" db="EMBL/GenBank/DDBJ databases">
        <authorList>
            <person name="Zhirakovskaya E."/>
        </authorList>
    </citation>
    <scope>NUCLEOTIDE SEQUENCE</scope>
</reference>
<dbReference type="InterPro" id="IPR017703">
    <property type="entry name" value="YgfZ/GCV_T_CS"/>
</dbReference>
<protein>
    <submittedName>
        <fullName evidence="2">tRNA-modifying protein YgfZ</fullName>
    </submittedName>
</protein>
<dbReference type="AlphaFoldDB" id="A0A3B1BAN9"/>
<sequence length="362" mass="39926">MSKLKNMTHNNWQQFLTTQGAHWDDTGNSDTHHSQVQYFGDDPGNATAEKRMALAGKQTILCDLSHYSLIQAIGPESEGFLQNQFCNDLHQVSTLQSQLNAYCTPKGRVLAFFRLFQREDGYYLRLPQEILEPTLSRLRMYVMMTKTTLSDASDTLARMGCAGPQAGQQLRALFDAVATTTDAVTHTAGLTIICIQADTRFEIYGDETAVQNLWQQLADNATPVGAGAWELLDIHAALPDVYTATQEAFVPQMLNLQAINALSFKKGCYPGQEIVARMHYLGKLKRRMFIAHTEDASPIQAGDTLYAEGSESGQGVGKIVRTQTSPEGGSDMLAVIEISSAEERPLRLHDTNGPLLKLLTLP</sequence>
<dbReference type="InterPro" id="IPR045179">
    <property type="entry name" value="YgfZ/GcvT"/>
</dbReference>
<dbReference type="Pfam" id="PF01571">
    <property type="entry name" value="GCV_T"/>
    <property type="match status" value="1"/>
</dbReference>
<dbReference type="SUPFAM" id="SSF101790">
    <property type="entry name" value="Aminomethyltransferase beta-barrel domain"/>
    <property type="match status" value="1"/>
</dbReference>
<dbReference type="EMBL" id="UOFV01000391">
    <property type="protein sequence ID" value="VAX03365.1"/>
    <property type="molecule type" value="Genomic_DNA"/>
</dbReference>
<evidence type="ECO:0000313" key="2">
    <source>
        <dbReference type="EMBL" id="VAX03365.1"/>
    </source>
</evidence>
<dbReference type="NCBIfam" id="TIGR03317">
    <property type="entry name" value="ygfZ_signature"/>
    <property type="match status" value="1"/>
</dbReference>
<accession>A0A3B1BAN9</accession>
<name>A0A3B1BAN9_9ZZZZ</name>
<gene>
    <name evidence="2" type="ORF">MNBD_GAMMA19-958</name>
</gene>
<proteinExistence type="predicted"/>
<feature type="domain" description="GCVT N-terminal" evidence="1">
    <location>
        <begin position="36"/>
        <end position="258"/>
    </location>
</feature>
<dbReference type="PANTHER" id="PTHR22602:SF0">
    <property type="entry name" value="TRANSFERASE CAF17, MITOCHONDRIAL-RELATED"/>
    <property type="match status" value="1"/>
</dbReference>
<dbReference type="Gene3D" id="2.40.30.160">
    <property type="match status" value="1"/>
</dbReference>
<evidence type="ECO:0000259" key="1">
    <source>
        <dbReference type="Pfam" id="PF01571"/>
    </source>
</evidence>
<dbReference type="InterPro" id="IPR006222">
    <property type="entry name" value="GCVT_N"/>
</dbReference>
<dbReference type="Gene3D" id="3.30.70.1400">
    <property type="entry name" value="Aminomethyltransferase beta-barrel domains"/>
    <property type="match status" value="1"/>
</dbReference>